<dbReference type="RefSeq" id="WP_114627561.1">
    <property type="nucleotide sequence ID" value="NZ_QQNA01000390.1"/>
</dbReference>
<feature type="compositionally biased region" description="Basic and acidic residues" evidence="1">
    <location>
        <begin position="182"/>
        <end position="199"/>
    </location>
</feature>
<dbReference type="GO" id="GO:0016020">
    <property type="term" value="C:membrane"/>
    <property type="evidence" value="ECO:0007669"/>
    <property type="project" value="InterPro"/>
</dbReference>
<evidence type="ECO:0000256" key="2">
    <source>
        <dbReference type="SAM" id="Phobius"/>
    </source>
</evidence>
<dbReference type="OrthoDB" id="5192742at2"/>
<keyword evidence="2" id="KW-1133">Transmembrane helix</keyword>
<dbReference type="EMBL" id="QQNA01000390">
    <property type="protein sequence ID" value="RDG31568.1"/>
    <property type="molecule type" value="Genomic_DNA"/>
</dbReference>
<name>A0A370APQ6_9ACTN</name>
<feature type="region of interest" description="Disordered" evidence="1">
    <location>
        <begin position="165"/>
        <end position="205"/>
    </location>
</feature>
<keyword evidence="2" id="KW-0812">Transmembrane</keyword>
<protein>
    <submittedName>
        <fullName evidence="3">FxsA family protein</fullName>
    </submittedName>
</protein>
<evidence type="ECO:0000256" key="1">
    <source>
        <dbReference type="SAM" id="MobiDB-lite"/>
    </source>
</evidence>
<reference evidence="3 4" key="1">
    <citation type="submission" date="2018-07" db="EMBL/GenBank/DDBJ databases">
        <title>Streptomyces species from bats.</title>
        <authorList>
            <person name="Dunlap C."/>
        </authorList>
    </citation>
    <scope>NUCLEOTIDE SEQUENCE [LARGE SCALE GENOMIC DNA]</scope>
    <source>
        <strain evidence="3 4">AC230</strain>
    </source>
</reference>
<dbReference type="NCBIfam" id="NF008527">
    <property type="entry name" value="PRK11463.1-1"/>
    <property type="match status" value="1"/>
</dbReference>
<accession>A0A370APQ6</accession>
<comment type="caution">
    <text evidence="3">The sequence shown here is derived from an EMBL/GenBank/DDBJ whole genome shotgun (WGS) entry which is preliminary data.</text>
</comment>
<feature type="region of interest" description="Disordered" evidence="1">
    <location>
        <begin position="79"/>
        <end position="99"/>
    </location>
</feature>
<gene>
    <name evidence="3" type="ORF">DVH02_33240</name>
</gene>
<dbReference type="PANTHER" id="PTHR35335">
    <property type="entry name" value="UPF0716 PROTEIN FXSA"/>
    <property type="match status" value="1"/>
</dbReference>
<dbReference type="Proteomes" id="UP000253741">
    <property type="component" value="Unassembled WGS sequence"/>
</dbReference>
<dbReference type="PANTHER" id="PTHR35335:SF1">
    <property type="entry name" value="UPF0716 PROTEIN FXSA"/>
    <property type="match status" value="1"/>
</dbReference>
<evidence type="ECO:0000313" key="4">
    <source>
        <dbReference type="Proteomes" id="UP000253741"/>
    </source>
</evidence>
<keyword evidence="2" id="KW-0472">Membrane</keyword>
<sequence>MTTAQPQSPRPKRSRARTLIPLSIAAWLVLEIWLLTVVANTIGGFGLLLLIAGSIVLGAVVIKSAGRRAFRNLTETVQRQQRQQRQQRPDATPEVGGATGTTGNGFLMLGGLLIMVPGIITDVLGLLLLIPFVRLALGRYAERSLERRVRAASVSGGLGDAFEQAQQARMRRPDGKVVQGEVIKHDERPEDQGPEDRGPRPPLTP</sequence>
<evidence type="ECO:0000313" key="3">
    <source>
        <dbReference type="EMBL" id="RDG31568.1"/>
    </source>
</evidence>
<feature type="transmembrane region" description="Helical" evidence="2">
    <location>
        <begin position="18"/>
        <end position="36"/>
    </location>
</feature>
<organism evidence="3 4">
    <name type="scientific">Streptomyces corynorhini</name>
    <dbReference type="NCBI Taxonomy" id="2282652"/>
    <lineage>
        <taxon>Bacteria</taxon>
        <taxon>Bacillati</taxon>
        <taxon>Actinomycetota</taxon>
        <taxon>Actinomycetes</taxon>
        <taxon>Kitasatosporales</taxon>
        <taxon>Streptomycetaceae</taxon>
        <taxon>Streptomyces</taxon>
    </lineage>
</organism>
<dbReference type="AlphaFoldDB" id="A0A370APQ6"/>
<dbReference type="InterPro" id="IPR007313">
    <property type="entry name" value="FxsA"/>
</dbReference>
<proteinExistence type="predicted"/>
<dbReference type="Pfam" id="PF04186">
    <property type="entry name" value="FxsA"/>
    <property type="match status" value="1"/>
</dbReference>
<keyword evidence="4" id="KW-1185">Reference proteome</keyword>
<feature type="transmembrane region" description="Helical" evidence="2">
    <location>
        <begin position="42"/>
        <end position="62"/>
    </location>
</feature>
<dbReference type="NCBIfam" id="NF008528">
    <property type="entry name" value="PRK11463.1-2"/>
    <property type="match status" value="1"/>
</dbReference>